<accession>A0A6J5NYL2</accession>
<reference evidence="1" key="1">
    <citation type="submission" date="2020-04" db="EMBL/GenBank/DDBJ databases">
        <authorList>
            <person name="Chiriac C."/>
            <person name="Salcher M."/>
            <person name="Ghai R."/>
            <person name="Kavagutti S V."/>
        </authorList>
    </citation>
    <scope>NUCLEOTIDE SEQUENCE</scope>
</reference>
<dbReference type="EMBL" id="LR796736">
    <property type="protein sequence ID" value="CAB4162301.1"/>
    <property type="molecule type" value="Genomic_DNA"/>
</dbReference>
<evidence type="ECO:0000313" key="1">
    <source>
        <dbReference type="EMBL" id="CAB4162301.1"/>
    </source>
</evidence>
<proteinExistence type="predicted"/>
<protein>
    <submittedName>
        <fullName evidence="1">Uncharacterized protein</fullName>
    </submittedName>
</protein>
<name>A0A6J5NYL2_9CAUD</name>
<organism evidence="1">
    <name type="scientific">uncultured Caudovirales phage</name>
    <dbReference type="NCBI Taxonomy" id="2100421"/>
    <lineage>
        <taxon>Viruses</taxon>
        <taxon>Duplodnaviria</taxon>
        <taxon>Heunggongvirae</taxon>
        <taxon>Uroviricota</taxon>
        <taxon>Caudoviricetes</taxon>
        <taxon>Peduoviridae</taxon>
        <taxon>Maltschvirus</taxon>
        <taxon>Maltschvirus maltsch</taxon>
    </lineage>
</organism>
<sequence>MRAVYRSGQRVLRSCPVASATVIAIGDGVYFNSGEVKPNADYTWDTNLATTQGTHAAAFWGIAVTPSAAGETTNVQVDVSPESVYEVDMASATIDIGTAVGFAKASGNALENQKVVAATATSCIGRAASDHQSATTRVRVTFASAYHTASANVNANVG</sequence>
<gene>
    <name evidence="1" type="ORF">UFOVP785_26</name>
</gene>